<dbReference type="Gene3D" id="3.20.20.210">
    <property type="match status" value="1"/>
</dbReference>
<dbReference type="SUPFAM" id="SSF51726">
    <property type="entry name" value="UROD/MetE-like"/>
    <property type="match status" value="1"/>
</dbReference>
<dbReference type="EMBL" id="JAMZEB010000002">
    <property type="protein sequence ID" value="MCP2357872.1"/>
    <property type="molecule type" value="Genomic_DNA"/>
</dbReference>
<evidence type="ECO:0000313" key="2">
    <source>
        <dbReference type="EMBL" id="MCP2357872.1"/>
    </source>
</evidence>
<dbReference type="PANTHER" id="PTHR43844">
    <property type="entry name" value="METHIONINE SYNTHASE"/>
    <property type="match status" value="1"/>
</dbReference>
<comment type="caution">
    <text evidence="2">The sequence shown here is derived from an EMBL/GenBank/DDBJ whole genome shotgun (WGS) entry which is preliminary data.</text>
</comment>
<gene>
    <name evidence="2" type="ORF">HD597_004892</name>
</gene>
<evidence type="ECO:0000259" key="1">
    <source>
        <dbReference type="Pfam" id="PF01717"/>
    </source>
</evidence>
<keyword evidence="2" id="KW-0489">Methyltransferase</keyword>
<proteinExistence type="predicted"/>
<dbReference type="GO" id="GO:0032259">
    <property type="term" value="P:methylation"/>
    <property type="evidence" value="ECO:0007669"/>
    <property type="project" value="UniProtKB-KW"/>
</dbReference>
<dbReference type="PANTHER" id="PTHR43844:SF1">
    <property type="entry name" value="METHIONINE SYNTHASE"/>
    <property type="match status" value="1"/>
</dbReference>
<dbReference type="CDD" id="cd03311">
    <property type="entry name" value="CIMS_C_terminal_like"/>
    <property type="match status" value="1"/>
</dbReference>
<dbReference type="GO" id="GO:0008270">
    <property type="term" value="F:zinc ion binding"/>
    <property type="evidence" value="ECO:0007669"/>
    <property type="project" value="InterPro"/>
</dbReference>
<accession>A0A9X2GG09</accession>
<organism evidence="2 3">
    <name type="scientific">Nonomuraea thailandensis</name>
    <dbReference type="NCBI Taxonomy" id="1188745"/>
    <lineage>
        <taxon>Bacteria</taxon>
        <taxon>Bacillati</taxon>
        <taxon>Actinomycetota</taxon>
        <taxon>Actinomycetes</taxon>
        <taxon>Streptosporangiales</taxon>
        <taxon>Streptosporangiaceae</taxon>
        <taxon>Nonomuraea</taxon>
    </lineage>
</organism>
<dbReference type="InterPro" id="IPR002629">
    <property type="entry name" value="Met_Synth_C/arc"/>
</dbReference>
<dbReference type="AlphaFoldDB" id="A0A9X2GG09"/>
<reference evidence="2" key="1">
    <citation type="submission" date="2022-06" db="EMBL/GenBank/DDBJ databases">
        <title>Sequencing the genomes of 1000 actinobacteria strains.</title>
        <authorList>
            <person name="Klenk H.-P."/>
        </authorList>
    </citation>
    <scope>NUCLEOTIDE SEQUENCE</scope>
    <source>
        <strain evidence="2">DSM 46694</strain>
    </source>
</reference>
<keyword evidence="2" id="KW-0808">Transferase</keyword>
<dbReference type="Pfam" id="PF01717">
    <property type="entry name" value="Meth_synt_2"/>
    <property type="match status" value="1"/>
</dbReference>
<dbReference type="EC" id="2.1.1.14" evidence="2"/>
<protein>
    <submittedName>
        <fullName evidence="2">5-methyltetrahydropteroyltriglutamate--homocysteine methyltransferase</fullName>
        <ecNumber evidence="2">2.1.1.14</ecNumber>
    </submittedName>
</protein>
<dbReference type="InterPro" id="IPR038071">
    <property type="entry name" value="UROD/MetE-like_sf"/>
</dbReference>
<evidence type="ECO:0000313" key="3">
    <source>
        <dbReference type="Proteomes" id="UP001139648"/>
    </source>
</evidence>
<feature type="domain" description="Cobalamin-independent methionine synthase MetE C-terminal/archaeal" evidence="1">
    <location>
        <begin position="287"/>
        <end position="368"/>
    </location>
</feature>
<dbReference type="GO" id="GO:0009086">
    <property type="term" value="P:methionine biosynthetic process"/>
    <property type="evidence" value="ECO:0007669"/>
    <property type="project" value="InterPro"/>
</dbReference>
<dbReference type="GO" id="GO:0003871">
    <property type="term" value="F:5-methyltetrahydropteroyltriglutamate-homocysteine S-methyltransferase activity"/>
    <property type="evidence" value="ECO:0007669"/>
    <property type="project" value="UniProtKB-EC"/>
</dbReference>
<keyword evidence="3" id="KW-1185">Reference proteome</keyword>
<name>A0A9X2GG09_9ACTN</name>
<sequence length="373" mass="40770">MPATPHAEHVGSLLRPPELLQARQARKRGELSAEELAAVEDAAVLAAIELQRQAGMEVFTDGEMRRQTWLAGILESLGGVSPVPLPSTAWWRGDGEPVPPEETSWDLVAATGRLTQRTNLSAVEAGFLARHAPGPYKITMVSSSMGNLLWHPELSAATYPTPADLFRDLVALRIEEIRGLLAQGVRWIQLDSLAYDFVIDPDFRARLLGPAAPDAEVLLDAAVGLDVQQVRAIKELDPEVTVGLHLCRGNNRSAWSASGGYDPVAERLFGEVPVDRFLLEYDTERAGGFEPLRFVPEGTAVVLGLVSSKVPALESQDELRRRIDEAAKYVPMENLAISPQCGFASTSRGNLLTVDEERRKLELVVETARMVWG</sequence>
<dbReference type="Proteomes" id="UP001139648">
    <property type="component" value="Unassembled WGS sequence"/>
</dbReference>
<dbReference type="RefSeq" id="WP_253744975.1">
    <property type="nucleotide sequence ID" value="NZ_BAABKA010000026.1"/>
</dbReference>